<evidence type="ECO:0000313" key="3">
    <source>
        <dbReference type="EMBL" id="CAF0997381.1"/>
    </source>
</evidence>
<dbReference type="InterPro" id="IPR001739">
    <property type="entry name" value="Methyl_CpG_DNA-bd"/>
</dbReference>
<protein>
    <recommendedName>
        <fullName evidence="2">MBD domain-containing protein</fullName>
    </recommendedName>
</protein>
<evidence type="ECO:0000259" key="2">
    <source>
        <dbReference type="PROSITE" id="PS50982"/>
    </source>
</evidence>
<feature type="domain" description="MBD" evidence="2">
    <location>
        <begin position="167"/>
        <end position="247"/>
    </location>
</feature>
<dbReference type="PROSITE" id="PS50982">
    <property type="entry name" value="MBD"/>
    <property type="match status" value="1"/>
</dbReference>
<gene>
    <name evidence="3" type="ORF">OXX778_LOCUS16228</name>
</gene>
<reference evidence="3" key="1">
    <citation type="submission" date="2021-02" db="EMBL/GenBank/DDBJ databases">
        <authorList>
            <person name="Nowell W R."/>
        </authorList>
    </citation>
    <scope>NUCLEOTIDE SEQUENCE</scope>
    <source>
        <strain evidence="3">Ploen Becks lab</strain>
    </source>
</reference>
<dbReference type="SMART" id="SM00391">
    <property type="entry name" value="MBD"/>
    <property type="match status" value="1"/>
</dbReference>
<dbReference type="OrthoDB" id="21449at2759"/>
<sequence length="276" mass="31712">MNSPFRPTKTSPNGSNHTNGFDFTNYLNPLISNPNLFPSIFTDPNSFNQHLIANLASSLFLQQQNCWSKFLTDLALAQTTTTSSPSIYKPEIPKNDVKKPKNSFSINDLINCDDTKKETTDETPLNLTTTSSRELNTQLSCFISNQDKQLKPKIPEVKFESYNKNIGLIEEKMKQPLRFNFKRETIVKELTSNGVKGDVIYYSPCGKKLRNFQEIERYLYKFYTERNQKTGSVLLNKDNFTFSSKYLVGNYLILKETPSNNKFITQNNPINHNTIK</sequence>
<dbReference type="PANTHER" id="PTHR45915:SF2">
    <property type="entry name" value="TOUTATIS, ISOFORM E"/>
    <property type="match status" value="1"/>
</dbReference>
<proteinExistence type="predicted"/>
<evidence type="ECO:0000313" key="4">
    <source>
        <dbReference type="Proteomes" id="UP000663879"/>
    </source>
</evidence>
<dbReference type="GO" id="GO:0000785">
    <property type="term" value="C:chromatin"/>
    <property type="evidence" value="ECO:0007669"/>
    <property type="project" value="TreeGrafter"/>
</dbReference>
<dbReference type="EMBL" id="CAJNOC010003775">
    <property type="protein sequence ID" value="CAF0997381.1"/>
    <property type="molecule type" value="Genomic_DNA"/>
</dbReference>
<keyword evidence="4" id="KW-1185">Reference proteome</keyword>
<dbReference type="PANTHER" id="PTHR45915">
    <property type="entry name" value="TRANSCRIPTION INTERMEDIARY FACTOR"/>
    <property type="match status" value="1"/>
</dbReference>
<evidence type="ECO:0000256" key="1">
    <source>
        <dbReference type="ARBA" id="ARBA00004123"/>
    </source>
</evidence>
<dbReference type="Gene3D" id="3.30.890.10">
    <property type="entry name" value="Methyl-cpg-binding Protein 2, Chain A"/>
    <property type="match status" value="1"/>
</dbReference>
<dbReference type="Pfam" id="PF01429">
    <property type="entry name" value="MBD"/>
    <property type="match status" value="1"/>
</dbReference>
<accession>A0A814GK36</accession>
<feature type="non-terminal residue" evidence="3">
    <location>
        <position position="1"/>
    </location>
</feature>
<dbReference type="Proteomes" id="UP000663879">
    <property type="component" value="Unassembled WGS sequence"/>
</dbReference>
<comment type="caution">
    <text evidence="3">The sequence shown here is derived from an EMBL/GenBank/DDBJ whole genome shotgun (WGS) entry which is preliminary data.</text>
</comment>
<comment type="subcellular location">
    <subcellularLocation>
        <location evidence="1">Nucleus</location>
    </subcellularLocation>
</comment>
<dbReference type="SUPFAM" id="SSF54171">
    <property type="entry name" value="DNA-binding domain"/>
    <property type="match status" value="1"/>
</dbReference>
<dbReference type="AlphaFoldDB" id="A0A814GK36"/>
<dbReference type="GO" id="GO:0003677">
    <property type="term" value="F:DNA binding"/>
    <property type="evidence" value="ECO:0007669"/>
    <property type="project" value="InterPro"/>
</dbReference>
<name>A0A814GK36_9BILA</name>
<dbReference type="InterPro" id="IPR016177">
    <property type="entry name" value="DNA-bd_dom_sf"/>
</dbReference>
<organism evidence="3 4">
    <name type="scientific">Brachionus calyciflorus</name>
    <dbReference type="NCBI Taxonomy" id="104777"/>
    <lineage>
        <taxon>Eukaryota</taxon>
        <taxon>Metazoa</taxon>
        <taxon>Spiralia</taxon>
        <taxon>Gnathifera</taxon>
        <taxon>Rotifera</taxon>
        <taxon>Eurotatoria</taxon>
        <taxon>Monogononta</taxon>
        <taxon>Pseudotrocha</taxon>
        <taxon>Ploima</taxon>
        <taxon>Brachionidae</taxon>
        <taxon>Brachionus</taxon>
    </lineage>
</organism>
<dbReference type="GO" id="GO:0005634">
    <property type="term" value="C:nucleus"/>
    <property type="evidence" value="ECO:0007669"/>
    <property type="project" value="UniProtKB-SubCell"/>
</dbReference>